<dbReference type="Gene3D" id="3.30.9.10">
    <property type="entry name" value="D-Amino Acid Oxidase, subunit A, domain 2"/>
    <property type="match status" value="1"/>
</dbReference>
<evidence type="ECO:0000313" key="7">
    <source>
        <dbReference type="EMBL" id="SVA76152.1"/>
    </source>
</evidence>
<dbReference type="GO" id="GO:0003884">
    <property type="term" value="F:D-amino-acid oxidase activity"/>
    <property type="evidence" value="ECO:0007669"/>
    <property type="project" value="InterPro"/>
</dbReference>
<comment type="cofactor">
    <cofactor evidence="1">
        <name>FAD</name>
        <dbReference type="ChEBI" id="CHEBI:57692"/>
    </cofactor>
</comment>
<comment type="similarity">
    <text evidence="2">Belongs to the DAMOX/DASOX family.</text>
</comment>
<gene>
    <name evidence="7" type="ORF">METZ01_LOCUS129006</name>
</gene>
<evidence type="ECO:0000256" key="3">
    <source>
        <dbReference type="ARBA" id="ARBA00022630"/>
    </source>
</evidence>
<feature type="domain" description="FAD dependent oxidoreductase" evidence="6">
    <location>
        <begin position="112"/>
        <end position="380"/>
    </location>
</feature>
<evidence type="ECO:0000256" key="5">
    <source>
        <dbReference type="ARBA" id="ARBA00023002"/>
    </source>
</evidence>
<dbReference type="GO" id="GO:0071949">
    <property type="term" value="F:FAD binding"/>
    <property type="evidence" value="ECO:0007669"/>
    <property type="project" value="InterPro"/>
</dbReference>
<name>A0A381YHQ9_9ZZZZ</name>
<evidence type="ECO:0000256" key="1">
    <source>
        <dbReference type="ARBA" id="ARBA00001974"/>
    </source>
</evidence>
<proteinExistence type="inferred from homology"/>
<dbReference type="InterPro" id="IPR023209">
    <property type="entry name" value="DAO"/>
</dbReference>
<keyword evidence="3" id="KW-0285">Flavoprotein</keyword>
<dbReference type="GO" id="GO:0019478">
    <property type="term" value="P:D-amino acid catabolic process"/>
    <property type="evidence" value="ECO:0007669"/>
    <property type="project" value="TreeGrafter"/>
</dbReference>
<dbReference type="Pfam" id="PF01266">
    <property type="entry name" value="DAO"/>
    <property type="match status" value="1"/>
</dbReference>
<dbReference type="AlphaFoldDB" id="A0A381YHQ9"/>
<dbReference type="InterPro" id="IPR006076">
    <property type="entry name" value="FAD-dep_OxRdtase"/>
</dbReference>
<dbReference type="SUPFAM" id="SSF51971">
    <property type="entry name" value="Nucleotide-binding domain"/>
    <property type="match status" value="2"/>
</dbReference>
<sequence length="418" mass="45877">MDRRKMLKASGLAALGLGFTGCASRTPSLLQPATKPRIQLASLNASWNRVIRTTVGLRPYRPSGFVVRAEKLDNKTLVHNYGHGGAGHSLAWGTGSLAADLVSEAATQGDRRVAVLGCGTVGLTAARQLQRRGFEVTIYTLSVPPDTTSNKAWAGFTPASRAVAIGGRTPAWDTQFRQAVEISYQQLQLLVGPNYGITWIDDYAMTDELRESRSAEARAEEARLLPAHMQMGTELLGPGEHPFPSTYVNRGTRMRIEPSIYLEALVRDVTQFGGRIVIRKFDTLHDLMSLTEPIVVNSTGLGSRTLFGDEELTPVKGQLTFLVPQPELNYILFGFLRNSEGSLMPITVMPRRDGIALGTTGERGVWTLEPNEESRRRTVEAHIALSNIMRSPRPHTVVARSQRLGKVPALETFFDLES</sequence>
<dbReference type="GO" id="GO:0005737">
    <property type="term" value="C:cytoplasm"/>
    <property type="evidence" value="ECO:0007669"/>
    <property type="project" value="TreeGrafter"/>
</dbReference>
<dbReference type="PANTHER" id="PTHR11530:SF11">
    <property type="entry name" value="D-ASPARTATE OXIDASE"/>
    <property type="match status" value="1"/>
</dbReference>
<organism evidence="7">
    <name type="scientific">marine metagenome</name>
    <dbReference type="NCBI Taxonomy" id="408172"/>
    <lineage>
        <taxon>unclassified sequences</taxon>
        <taxon>metagenomes</taxon>
        <taxon>ecological metagenomes</taxon>
    </lineage>
</organism>
<evidence type="ECO:0000259" key="6">
    <source>
        <dbReference type="Pfam" id="PF01266"/>
    </source>
</evidence>
<evidence type="ECO:0000256" key="2">
    <source>
        <dbReference type="ARBA" id="ARBA00006730"/>
    </source>
</evidence>
<dbReference type="PROSITE" id="PS51257">
    <property type="entry name" value="PROKAR_LIPOPROTEIN"/>
    <property type="match status" value="1"/>
</dbReference>
<evidence type="ECO:0000256" key="4">
    <source>
        <dbReference type="ARBA" id="ARBA00022827"/>
    </source>
</evidence>
<dbReference type="Gene3D" id="3.40.50.720">
    <property type="entry name" value="NAD(P)-binding Rossmann-like Domain"/>
    <property type="match status" value="2"/>
</dbReference>
<accession>A0A381YHQ9</accession>
<reference evidence="7" key="1">
    <citation type="submission" date="2018-05" db="EMBL/GenBank/DDBJ databases">
        <authorList>
            <person name="Lanie J.A."/>
            <person name="Ng W.-L."/>
            <person name="Kazmierczak K.M."/>
            <person name="Andrzejewski T.M."/>
            <person name="Davidsen T.M."/>
            <person name="Wayne K.J."/>
            <person name="Tettelin H."/>
            <person name="Glass J.I."/>
            <person name="Rusch D."/>
            <person name="Podicherti R."/>
            <person name="Tsui H.-C.T."/>
            <person name="Winkler M.E."/>
        </authorList>
    </citation>
    <scope>NUCLEOTIDE SEQUENCE</scope>
</reference>
<keyword evidence="5" id="KW-0560">Oxidoreductase</keyword>
<dbReference type="EMBL" id="UINC01018187">
    <property type="protein sequence ID" value="SVA76152.1"/>
    <property type="molecule type" value="Genomic_DNA"/>
</dbReference>
<keyword evidence="4" id="KW-0274">FAD</keyword>
<dbReference type="PANTHER" id="PTHR11530">
    <property type="entry name" value="D-AMINO ACID OXIDASE"/>
    <property type="match status" value="1"/>
</dbReference>
<protein>
    <recommendedName>
        <fullName evidence="6">FAD dependent oxidoreductase domain-containing protein</fullName>
    </recommendedName>
</protein>